<dbReference type="InterPro" id="IPR005653">
    <property type="entry name" value="OstA-like_N"/>
</dbReference>
<accession>A0A833CGQ3</accession>
<evidence type="ECO:0000313" key="2">
    <source>
        <dbReference type="EMBL" id="KAB2662060.1"/>
    </source>
</evidence>
<organism evidence="2 3">
    <name type="scientific">Brucella tritici</name>
    <dbReference type="NCBI Taxonomy" id="94626"/>
    <lineage>
        <taxon>Bacteria</taxon>
        <taxon>Pseudomonadati</taxon>
        <taxon>Pseudomonadota</taxon>
        <taxon>Alphaproteobacteria</taxon>
        <taxon>Hyphomicrobiales</taxon>
        <taxon>Brucellaceae</taxon>
        <taxon>Brucella/Ochrobactrum group</taxon>
        <taxon>Brucella</taxon>
    </lineage>
</organism>
<evidence type="ECO:0000313" key="3">
    <source>
        <dbReference type="Proteomes" id="UP000430843"/>
    </source>
</evidence>
<dbReference type="Proteomes" id="UP000430843">
    <property type="component" value="Unassembled WGS sequence"/>
</dbReference>
<evidence type="ECO:0000259" key="1">
    <source>
        <dbReference type="Pfam" id="PF03968"/>
    </source>
</evidence>
<proteinExistence type="predicted"/>
<dbReference type="Pfam" id="PF03968">
    <property type="entry name" value="LptD_N"/>
    <property type="match status" value="1"/>
</dbReference>
<comment type="caution">
    <text evidence="2">The sequence shown here is derived from an EMBL/GenBank/DDBJ whole genome shotgun (WGS) entry which is preliminary data.</text>
</comment>
<dbReference type="AlphaFoldDB" id="A0A833CGQ3"/>
<reference evidence="2 3" key="1">
    <citation type="submission" date="2019-09" db="EMBL/GenBank/DDBJ databases">
        <title>Taxonomic organization of the family Brucellaceae based on a phylogenomic approach.</title>
        <authorList>
            <person name="Leclercq S."/>
            <person name="Cloeckaert A."/>
            <person name="Zygmunt M.S."/>
        </authorList>
    </citation>
    <scope>NUCLEOTIDE SEQUENCE [LARGE SCALE GENOMIC DNA]</scope>
    <source>
        <strain evidence="2 3">LMG 18957</strain>
    </source>
</reference>
<dbReference type="RefSeq" id="WP_151678886.1">
    <property type="nucleotide sequence ID" value="NZ_WBWA01000037.1"/>
</dbReference>
<sequence>MSADQIRQTSENETLLKGNVIISKGNTEIRAQNARITTKAHQLIIQTDTVRATLQK</sequence>
<feature type="domain" description="Organic solvent tolerance-like N-terminal" evidence="1">
    <location>
        <begin position="5"/>
        <end position="42"/>
    </location>
</feature>
<name>A0A833CGQ3_9HYPH</name>
<protein>
    <recommendedName>
        <fullName evidence="1">Organic solvent tolerance-like N-terminal domain-containing protein</fullName>
    </recommendedName>
</protein>
<gene>
    <name evidence="2" type="ORF">F9K91_23565</name>
</gene>
<dbReference type="EMBL" id="WBWA01000037">
    <property type="protein sequence ID" value="KAB2662060.1"/>
    <property type="molecule type" value="Genomic_DNA"/>
</dbReference>
<keyword evidence="3" id="KW-1185">Reference proteome</keyword>